<dbReference type="InterPro" id="IPR036286">
    <property type="entry name" value="LexA/Signal_pep-like_sf"/>
</dbReference>
<dbReference type="GO" id="GO:0003677">
    <property type="term" value="F:DNA binding"/>
    <property type="evidence" value="ECO:0007669"/>
    <property type="project" value="InterPro"/>
</dbReference>
<dbReference type="CDD" id="cd00093">
    <property type="entry name" value="HTH_XRE"/>
    <property type="match status" value="1"/>
</dbReference>
<evidence type="ECO:0000256" key="3">
    <source>
        <dbReference type="ARBA" id="ARBA00022801"/>
    </source>
</evidence>
<protein>
    <submittedName>
        <fullName evidence="9">Helix-turn-helix domain-containing protein</fullName>
    </submittedName>
</protein>
<dbReference type="CDD" id="cd06529">
    <property type="entry name" value="S24_LexA-like"/>
    <property type="match status" value="1"/>
</dbReference>
<keyword evidence="2" id="KW-0227">DNA damage</keyword>
<dbReference type="AlphaFoldDB" id="A0A9D1KZ56"/>
<dbReference type="PANTHER" id="PTHR33516">
    <property type="entry name" value="LEXA REPRESSOR"/>
    <property type="match status" value="1"/>
</dbReference>
<keyword evidence="4 7" id="KW-0068">Autocatalytic cleavage</keyword>
<keyword evidence="6" id="KW-0742">SOS response</keyword>
<evidence type="ECO:0000256" key="2">
    <source>
        <dbReference type="ARBA" id="ARBA00022763"/>
    </source>
</evidence>
<sequence length="218" mass="24404">MLYSKYTTALAEVMTMSLGSNLRAQRKKRGLTLADLSEKVGLSRQTLSRYENGIIANIPPDNIERLARALETTPALLMGWQDDFNAYHPTRRIPILGRISAGLPLYAEEQVEGSVFTDLSSADEYFALRVKGDSMDAAHIFEGNILIVRKQDMVENGEIAVVMIGDNDATVKRFYCHDQTVTLMPQSTNPRHLPQIYDMAKTPVRVIGKVVKNEIAFE</sequence>
<dbReference type="Proteomes" id="UP000824124">
    <property type="component" value="Unassembled WGS sequence"/>
</dbReference>
<name>A0A9D1KZ56_9FIRM</name>
<dbReference type="Gene3D" id="1.10.260.40">
    <property type="entry name" value="lambda repressor-like DNA-binding domains"/>
    <property type="match status" value="1"/>
</dbReference>
<keyword evidence="3 7" id="KW-0378">Hydrolase</keyword>
<dbReference type="InterPro" id="IPR006197">
    <property type="entry name" value="Peptidase_S24_LexA"/>
</dbReference>
<evidence type="ECO:0000259" key="8">
    <source>
        <dbReference type="PROSITE" id="PS50943"/>
    </source>
</evidence>
<evidence type="ECO:0000256" key="5">
    <source>
        <dbReference type="ARBA" id="ARBA00023204"/>
    </source>
</evidence>
<dbReference type="EMBL" id="DVMH01000014">
    <property type="protein sequence ID" value="HIU10051.1"/>
    <property type="molecule type" value="Genomic_DNA"/>
</dbReference>
<gene>
    <name evidence="9" type="ORF">IAB00_02185</name>
</gene>
<dbReference type="InterPro" id="IPR050077">
    <property type="entry name" value="LexA_repressor"/>
</dbReference>
<evidence type="ECO:0000313" key="10">
    <source>
        <dbReference type="Proteomes" id="UP000824124"/>
    </source>
</evidence>
<dbReference type="SMART" id="SM00530">
    <property type="entry name" value="HTH_XRE"/>
    <property type="match status" value="1"/>
</dbReference>
<dbReference type="InterPro" id="IPR001387">
    <property type="entry name" value="Cro/C1-type_HTH"/>
</dbReference>
<evidence type="ECO:0000256" key="6">
    <source>
        <dbReference type="ARBA" id="ARBA00023236"/>
    </source>
</evidence>
<proteinExistence type="inferred from homology"/>
<evidence type="ECO:0000313" key="9">
    <source>
        <dbReference type="EMBL" id="HIU10051.1"/>
    </source>
</evidence>
<evidence type="ECO:0000256" key="1">
    <source>
        <dbReference type="ARBA" id="ARBA00007484"/>
    </source>
</evidence>
<comment type="caution">
    <text evidence="9">The sequence shown here is derived from an EMBL/GenBank/DDBJ whole genome shotgun (WGS) entry which is preliminary data.</text>
</comment>
<dbReference type="Gene3D" id="2.10.109.10">
    <property type="entry name" value="Umud Fragment, subunit A"/>
    <property type="match status" value="1"/>
</dbReference>
<dbReference type="InterPro" id="IPR010982">
    <property type="entry name" value="Lambda_DNA-bd_dom_sf"/>
</dbReference>
<dbReference type="SUPFAM" id="SSF47413">
    <property type="entry name" value="lambda repressor-like DNA-binding domains"/>
    <property type="match status" value="1"/>
</dbReference>
<reference evidence="9" key="2">
    <citation type="journal article" date="2021" name="PeerJ">
        <title>Extensive microbial diversity within the chicken gut microbiome revealed by metagenomics and culture.</title>
        <authorList>
            <person name="Gilroy R."/>
            <person name="Ravi A."/>
            <person name="Getino M."/>
            <person name="Pursley I."/>
            <person name="Horton D.L."/>
            <person name="Alikhan N.F."/>
            <person name="Baker D."/>
            <person name="Gharbi K."/>
            <person name="Hall N."/>
            <person name="Watson M."/>
            <person name="Adriaenssens E.M."/>
            <person name="Foster-Nyarko E."/>
            <person name="Jarju S."/>
            <person name="Secka A."/>
            <person name="Antonio M."/>
            <person name="Oren A."/>
            <person name="Chaudhuri R.R."/>
            <person name="La Ragione R."/>
            <person name="Hildebrand F."/>
            <person name="Pallen M.J."/>
        </authorList>
    </citation>
    <scope>NUCLEOTIDE SEQUENCE</scope>
    <source>
        <strain evidence="9">2830</strain>
    </source>
</reference>
<dbReference type="Pfam" id="PF01381">
    <property type="entry name" value="HTH_3"/>
    <property type="match status" value="1"/>
</dbReference>
<dbReference type="GO" id="GO:0006355">
    <property type="term" value="P:regulation of DNA-templated transcription"/>
    <property type="evidence" value="ECO:0007669"/>
    <property type="project" value="InterPro"/>
</dbReference>
<evidence type="ECO:0000256" key="7">
    <source>
        <dbReference type="RuleBase" id="RU003991"/>
    </source>
</evidence>
<dbReference type="GO" id="GO:0009432">
    <property type="term" value="P:SOS response"/>
    <property type="evidence" value="ECO:0007669"/>
    <property type="project" value="UniProtKB-KW"/>
</dbReference>
<organism evidence="9 10">
    <name type="scientific">Candidatus Avidehalobacter gallistercoris</name>
    <dbReference type="NCBI Taxonomy" id="2840694"/>
    <lineage>
        <taxon>Bacteria</taxon>
        <taxon>Bacillati</taxon>
        <taxon>Bacillota</taxon>
        <taxon>Clostridia</taxon>
        <taxon>Eubacteriales</taxon>
        <taxon>Peptococcaceae</taxon>
        <taxon>Peptococcaceae incertae sedis</taxon>
        <taxon>Candidatus Avidehalobacter</taxon>
    </lineage>
</organism>
<reference evidence="9" key="1">
    <citation type="submission" date="2020-10" db="EMBL/GenBank/DDBJ databases">
        <authorList>
            <person name="Gilroy R."/>
        </authorList>
    </citation>
    <scope>NUCLEOTIDE SEQUENCE</scope>
    <source>
        <strain evidence="9">2830</strain>
    </source>
</reference>
<accession>A0A9D1KZ56</accession>
<evidence type="ECO:0000256" key="4">
    <source>
        <dbReference type="ARBA" id="ARBA00022813"/>
    </source>
</evidence>
<dbReference type="PROSITE" id="PS50943">
    <property type="entry name" value="HTH_CROC1"/>
    <property type="match status" value="1"/>
</dbReference>
<feature type="domain" description="HTH cro/C1-type" evidence="8">
    <location>
        <begin position="22"/>
        <end position="77"/>
    </location>
</feature>
<dbReference type="GO" id="GO:0006281">
    <property type="term" value="P:DNA repair"/>
    <property type="evidence" value="ECO:0007669"/>
    <property type="project" value="UniProtKB-KW"/>
</dbReference>
<dbReference type="InterPro" id="IPR039418">
    <property type="entry name" value="LexA-like"/>
</dbReference>
<dbReference type="GO" id="GO:0016787">
    <property type="term" value="F:hydrolase activity"/>
    <property type="evidence" value="ECO:0007669"/>
    <property type="project" value="UniProtKB-KW"/>
</dbReference>
<comment type="similarity">
    <text evidence="1 7">Belongs to the peptidase S24 family.</text>
</comment>
<keyword evidence="5" id="KW-0234">DNA repair</keyword>
<dbReference type="SUPFAM" id="SSF51306">
    <property type="entry name" value="LexA/Signal peptidase"/>
    <property type="match status" value="1"/>
</dbReference>
<dbReference type="Pfam" id="PF00717">
    <property type="entry name" value="Peptidase_S24"/>
    <property type="match status" value="1"/>
</dbReference>
<dbReference type="PRINTS" id="PR00726">
    <property type="entry name" value="LEXASERPTASE"/>
</dbReference>
<dbReference type="InterPro" id="IPR015927">
    <property type="entry name" value="Peptidase_S24_S26A/B/C"/>
</dbReference>
<dbReference type="PANTHER" id="PTHR33516:SF2">
    <property type="entry name" value="LEXA REPRESSOR-RELATED"/>
    <property type="match status" value="1"/>
</dbReference>